<reference evidence="2" key="1">
    <citation type="submission" date="2014-09" db="EMBL/GenBank/DDBJ databases">
        <authorList>
            <person name="Probst J Alexander"/>
        </authorList>
    </citation>
    <scope>NUCLEOTIDE SEQUENCE</scope>
</reference>
<sequence length="193" mass="21941">MVLLPATVFAWNDCHFGKVNCTYPGDCNRYIDTDNDGICDYSQPAPENRINNATDNLTTDNLTNITNKTNTSVKSEMPAITEKSAERPAAKENYHLLPVSLLLILLYFISYILSKKNVISIATHRKIWNILLLVTFFISGLLGILLIKIDLGTMIPLPFDILFWHVEAGIAMVVISIFHILWHWQYFKNALKI</sequence>
<name>A0A098ECM8_9ZZZZ</name>
<organism evidence="2">
    <name type="scientific">groundwater metagenome</name>
    <dbReference type="NCBI Taxonomy" id="717931"/>
    <lineage>
        <taxon>unclassified sequences</taxon>
        <taxon>metagenomes</taxon>
        <taxon>ecological metagenomes</taxon>
    </lineage>
</organism>
<protein>
    <recommendedName>
        <fullName evidence="3">DUF4405 domain-containing protein</fullName>
    </recommendedName>
</protein>
<evidence type="ECO:0008006" key="3">
    <source>
        <dbReference type="Google" id="ProtNLM"/>
    </source>
</evidence>
<keyword evidence="1" id="KW-0472">Membrane</keyword>
<accession>A0A098ECM8</accession>
<evidence type="ECO:0000256" key="1">
    <source>
        <dbReference type="SAM" id="Phobius"/>
    </source>
</evidence>
<feature type="transmembrane region" description="Helical" evidence="1">
    <location>
        <begin position="94"/>
        <end position="114"/>
    </location>
</feature>
<gene>
    <name evidence="2" type="ORF">MSIBF_A2700003</name>
</gene>
<evidence type="ECO:0000313" key="2">
    <source>
        <dbReference type="EMBL" id="CEG12770.1"/>
    </source>
</evidence>
<dbReference type="AlphaFoldDB" id="A0A098ECM8"/>
<feature type="transmembrane region" description="Helical" evidence="1">
    <location>
        <begin position="161"/>
        <end position="182"/>
    </location>
</feature>
<feature type="transmembrane region" description="Helical" evidence="1">
    <location>
        <begin position="126"/>
        <end position="149"/>
    </location>
</feature>
<proteinExistence type="predicted"/>
<dbReference type="EMBL" id="CCXY01000191">
    <property type="protein sequence ID" value="CEG12770.1"/>
    <property type="molecule type" value="Genomic_DNA"/>
</dbReference>
<keyword evidence="1" id="KW-0812">Transmembrane</keyword>
<keyword evidence="1" id="KW-1133">Transmembrane helix</keyword>